<proteinExistence type="predicted"/>
<dbReference type="AlphaFoldDB" id="R4YPB3"/>
<name>R4YPB3_OLEAN</name>
<evidence type="ECO:0000313" key="3">
    <source>
        <dbReference type="Proteomes" id="UP000032749"/>
    </source>
</evidence>
<dbReference type="InterPro" id="IPR010982">
    <property type="entry name" value="Lambda_DNA-bd_dom_sf"/>
</dbReference>
<protein>
    <submittedName>
        <fullName evidence="2">Lambda repressor-like protein</fullName>
    </submittedName>
</protein>
<evidence type="ECO:0000259" key="1">
    <source>
        <dbReference type="PROSITE" id="PS50943"/>
    </source>
</evidence>
<dbReference type="PROSITE" id="PS50943">
    <property type="entry name" value="HTH_CROC1"/>
    <property type="match status" value="1"/>
</dbReference>
<dbReference type="CDD" id="cd00093">
    <property type="entry name" value="HTH_XRE"/>
    <property type="match status" value="1"/>
</dbReference>
<dbReference type="Gene3D" id="1.10.260.40">
    <property type="entry name" value="lambda repressor-like DNA-binding domains"/>
    <property type="match status" value="1"/>
</dbReference>
<gene>
    <name evidence="2" type="ORF">OLEAN_C08620</name>
</gene>
<dbReference type="EMBL" id="FO203512">
    <property type="protein sequence ID" value="CCK75038.1"/>
    <property type="molecule type" value="Genomic_DNA"/>
</dbReference>
<accession>R4YPB3</accession>
<organism evidence="2 3">
    <name type="scientific">Oleispira antarctica RB-8</name>
    <dbReference type="NCBI Taxonomy" id="698738"/>
    <lineage>
        <taxon>Bacteria</taxon>
        <taxon>Pseudomonadati</taxon>
        <taxon>Pseudomonadota</taxon>
        <taxon>Gammaproteobacteria</taxon>
        <taxon>Oceanospirillales</taxon>
        <taxon>Oceanospirillaceae</taxon>
        <taxon>Oleispira</taxon>
    </lineage>
</organism>
<evidence type="ECO:0000313" key="2">
    <source>
        <dbReference type="EMBL" id="CCK75038.1"/>
    </source>
</evidence>
<feature type="domain" description="HTH cro/C1-type" evidence="1">
    <location>
        <begin position="3"/>
        <end position="46"/>
    </location>
</feature>
<sequence>MYQSQLATALNCSKDHISRVERGKNEYTLSQIKKLEQLTGVSIEHMLEIESPAKASWIREYSSLSAKQRDIFDNLAKQALKLAQ</sequence>
<keyword evidence="3" id="KW-1185">Reference proteome</keyword>
<reference evidence="2 3" key="1">
    <citation type="journal article" date="2013" name="Nat. Commun.">
        <title>Genome sequence and functional genomic analysis of the oil-degrading bacterium Oleispira antarctica.</title>
        <authorList>
            <person name="Kube M."/>
            <person name="Chernikova T.N."/>
            <person name="Al-Ramahi Y."/>
            <person name="Beloqui A."/>
            <person name="Lopez-Cortez N."/>
            <person name="Guazzaroni M.E."/>
            <person name="Heipieper H.J."/>
            <person name="Klages S."/>
            <person name="Kotsyurbenko O.R."/>
            <person name="Langer I."/>
            <person name="Nechitaylo T.Y."/>
            <person name="Lunsdorf H."/>
            <person name="Fernandez M."/>
            <person name="Juarez S."/>
            <person name="Ciordia S."/>
            <person name="Singer A."/>
            <person name="Kagan O."/>
            <person name="Egorova O."/>
            <person name="Petit P.A."/>
            <person name="Stogios P."/>
            <person name="Kim Y."/>
            <person name="Tchigvintsev A."/>
            <person name="Flick R."/>
            <person name="Denaro R."/>
            <person name="Genovese M."/>
            <person name="Albar J.P."/>
            <person name="Reva O.N."/>
            <person name="Martinez-Gomariz M."/>
            <person name="Tran H."/>
            <person name="Ferrer M."/>
            <person name="Savchenko A."/>
            <person name="Yakunin A.F."/>
            <person name="Yakimov M.M."/>
            <person name="Golyshina O.V."/>
            <person name="Reinhardt R."/>
            <person name="Golyshin P.N."/>
        </authorList>
    </citation>
    <scope>NUCLEOTIDE SEQUENCE [LARGE SCALE GENOMIC DNA]</scope>
</reference>
<dbReference type="Proteomes" id="UP000032749">
    <property type="component" value="Chromosome"/>
</dbReference>
<dbReference type="HOGENOM" id="CLU_2524279_0_0_6"/>
<dbReference type="SUPFAM" id="SSF47413">
    <property type="entry name" value="lambda repressor-like DNA-binding domains"/>
    <property type="match status" value="1"/>
</dbReference>
<dbReference type="GO" id="GO:0003677">
    <property type="term" value="F:DNA binding"/>
    <property type="evidence" value="ECO:0007669"/>
    <property type="project" value="InterPro"/>
</dbReference>
<dbReference type="KEGG" id="oai:OLEAN_C08620"/>
<dbReference type="Pfam" id="PF01381">
    <property type="entry name" value="HTH_3"/>
    <property type="match status" value="1"/>
</dbReference>
<dbReference type="InterPro" id="IPR001387">
    <property type="entry name" value="Cro/C1-type_HTH"/>
</dbReference>